<feature type="compositionally biased region" description="Basic and acidic residues" evidence="2">
    <location>
        <begin position="466"/>
        <end position="487"/>
    </location>
</feature>
<evidence type="ECO:0000313" key="3">
    <source>
        <dbReference type="EMBL" id="PWI69184.1"/>
    </source>
</evidence>
<feature type="compositionally biased region" description="Acidic residues" evidence="2">
    <location>
        <begin position="2172"/>
        <end position="2182"/>
    </location>
</feature>
<feature type="region of interest" description="Disordered" evidence="2">
    <location>
        <begin position="1747"/>
        <end position="1788"/>
    </location>
</feature>
<sequence length="2591" mass="278122">MKVKSQTLSEGRVRCGAVEEGSLLNGDRPAWAAHDGWPSWQTESFCQWSGAPPWASWWGADQVQGQSESGKRQGLHCAGRGEGDASSAPVCSGPSCDDVSHGGAASAALALCRALCVPWAQTLAPASGDRHGRCRISPSGRGPASRSPYRWVDIIAFWSRDVRPPKQAVVSPLSAERARGLVPPRGMDATVFDTGQSALCFERDSAQQSDPTNTLQLQGQGPEGPNLAQLRSGEVDSQPLPAPGKLPRQQANPTVPWKVAYRQEEAITLGVRSEALDDGRHRDDPPQSQSPQQAGAANCVNLVRGRRHWQAQDQVPCDQLGLSLSYPVLFELPAHPARIVRTASHVSRGLPAPMLVDVPSSPRPTDSSHRLWPPRKLLGSQGLQPLDGLQAGPRDRVGAPTYECRHATVGLLAAGRPPSGAASSPHLTLTSPHNATAADGAVKWLVLPLGNTISLVRAALDDLQDRDEQRGEGKQEGFRAEMRRTQAEGDGDTASRQSTTCGTASRLALHAHAGAQARQQSTAIYRHWMGRNDACDAVHTYRRTRYEHAACRAGGDGIGLGAEIGRDACMLSDARRARHDSWAEGRRRRGPMRLRGGMSRRARAAGDWREARWPARHLSSDVCGLTALMQTPRCEADGDAMWPKAAAHTGDWRRHVEGSESPSVSPVRQAGRRDGRRGRPGARMQASKQASKQARTDRDETCVARVAMSRRATSPEHDGRGRAMWATGRAVVEGGIRCRGSSARTYERAAGTTWMKLCGATMDGAPPPQQRETEPQWSRHGLVSAAGEVKISLVRCVISPARQAGMRTASMIASDAYQIWTGVVDKGGRRQLGRAAPRVHPEPWPADMEMRSRAILEDSTRAARARLRLLLVFHLVISLPAVARTNASRQNLRPAAAAAAAAAAALDLDVRPTVNRQARPHRIPAAIPPQQTPTPHPSPVVANKKVNFWACHRAFQPATGAPGQHAPPQTLIRLRRPPPSQGPGASRARKSETLFFAFVSFGRRSLPWTCASPWRTHPHRGESIVWPCLAVGPTRLPSSRATTEPGKKIRPLPIFLPLTFFVLSTIQQTTALAQAARATPPERSPTTHFSSGLARNEPVPISSSHPPGGDAAHVSGRHETPDHAETRTPCSTPTPSSALPHLSIEPAHRCERASSAMAASPASNEAAATAPATTPPQHDGGATFEISPPATTSPGSPPIRSVTNRVATPLSLFLDSPSTRGTTTSSGDGVKTTGASASNTHGTTGDARKPRADPFATMSPAETPEPAVSPVVDAAAGGRGGNDDDSRRSQAVAQLISAPGPSAHASRARGYEPPSAAEPRDRLPQMTNSTVHSPPADGEHRPQPHLFQNPHHPSHQQHPPLSDAQPLRTASVRADTKIAHPKPISRPVSVGQPAADPKLRTVASVGSSVAHLEATAERLSMTSSIDDAIRDLHGELKRSDSRRSSNLAASARAASDAAHDAHYNSSSEAAGPVKRHLSTSSSIVSTNIAARQGGYSPAAFVMSPNHSLTTGRLRSGSQNSATGRPDLDIGTILSRHGPGKSSVRSVRSAKMSLAEISESEPVALTGEALDAADNAPPIEDQIDESELRIPPVGEDVPSTAAFHEMLGDSVHHTAPHAGSEQQPAYQQLSQDDEDDEQRPATPQSCNTFQQCQDAFVDFDGVHWEPEVEEDLYVPPEMEPELPTPRPAPVRPQSYFDPETGQQMLYYPARVPAMLNLPPKLSHRPKATQRNQRRSQVLSAMMDLNAQPATAQQPPASPDKRGSTFELNNLTRKPAAPERASFLPDPIEGQRNSFDLSQFNFADPETKSENGAEEEAPEPEAAADEARPVSHDAAEKRKSRMSALLKLPPQLRASAFFDLPPTNAVDVEIKDGSAMATLDSILDASASAPVNAFTDHLHGGTLGPEVYGKTKKHKARQSTATLTGLSPGPEPKKRSSFMWLGKRATSSHKDDEKKRPHTVAGPADLDRTEDAGAAADGKSTAGDSADHVIRVGVEPEDGEEQDGSEEDEDADAYHGPPTTLLAELQLRKQEQQQRKKNLGSGFTNGMHATLLEMDTVAEQQRKERNKKRVNLAWEDPLAHERENGSDDEDVPLAVLAAMQQGAKNMADLERPMGLMERRELEDNEPLSHRRARLQGLEPPTVLLPNRMSVMSFPAFNRGAQNRSPSARGHSPAPEEEEVEDETLEERRLRLTGKDSSSELPRARPVSSTFSAELLSQFGDLDDAKDKTAEGKEAKAAPAATNGEDETLGQRRRRLQAEREAREREMSYGNLVGGDAAQKATNRLSLANILSAHPKKEPEPFAQEQAQRAEDARGAMERDIKLAAMRKQMPQTLEVPNVDRSGGFRGGAYNDGTGGSSLLAAKNAYEQQQQEQKLRAEDERRAARLRDAKMAAMREQMPQTLNVPNVDRSGGFRGGAYNDGTGGVTLRGARSSQSLNVPGLAQPAFGYQNRSSVVLNSGSMLGGPVQQPGYDAMGMGMGMGMGGMGPYNGMNAMGSVNNLGAMGSVNNLGAMGYNNMNAMGSYNNLNAMPYGNPAAMGSYGNMNAMGGLYNGNAGMSVYGGNMMGGMQMPMQMPMPTSSGSVDRVEQWRRSVHP</sequence>
<feature type="region of interest" description="Disordered" evidence="2">
    <location>
        <begin position="274"/>
        <end position="296"/>
    </location>
</feature>
<feature type="region of interest" description="Disordered" evidence="2">
    <location>
        <begin position="651"/>
        <end position="721"/>
    </location>
</feature>
<evidence type="ECO:0000256" key="2">
    <source>
        <dbReference type="SAM" id="MobiDB-lite"/>
    </source>
</evidence>
<feature type="coiled-coil region" evidence="1">
    <location>
        <begin position="2360"/>
        <end position="2393"/>
    </location>
</feature>
<feature type="compositionally biased region" description="Basic and acidic residues" evidence="2">
    <location>
        <begin position="1823"/>
        <end position="1835"/>
    </location>
</feature>
<feature type="region of interest" description="Disordered" evidence="2">
    <location>
        <begin position="2572"/>
        <end position="2591"/>
    </location>
</feature>
<feature type="region of interest" description="Disordered" evidence="2">
    <location>
        <begin position="1074"/>
        <end position="1365"/>
    </location>
</feature>
<comment type="caution">
    <text evidence="3">The sequence shown here is derived from an EMBL/GenBank/DDBJ whole genome shotgun (WGS) entry which is preliminary data.</text>
</comment>
<feature type="region of interest" description="Disordered" evidence="2">
    <location>
        <begin position="1903"/>
        <end position="2015"/>
    </location>
</feature>
<feature type="compositionally biased region" description="Basic and acidic residues" evidence="2">
    <location>
        <begin position="2224"/>
        <end position="2233"/>
    </location>
</feature>
<feature type="compositionally biased region" description="Basic and acidic residues" evidence="2">
    <location>
        <begin position="2183"/>
        <end position="2195"/>
    </location>
</feature>
<keyword evidence="1" id="KW-0175">Coiled coil</keyword>
<feature type="region of interest" description="Disordered" evidence="2">
    <location>
        <begin position="2224"/>
        <end position="2272"/>
    </location>
</feature>
<accession>A0A2U3E3Y7</accession>
<feature type="compositionally biased region" description="Low complexity" evidence="2">
    <location>
        <begin position="1153"/>
        <end position="1176"/>
    </location>
</feature>
<feature type="compositionally biased region" description="Basic and acidic residues" evidence="2">
    <location>
        <begin position="1116"/>
        <end position="1126"/>
    </location>
</feature>
<feature type="compositionally biased region" description="Low complexity" evidence="2">
    <location>
        <begin position="1216"/>
        <end position="1229"/>
    </location>
</feature>
<reference evidence="3 4" key="1">
    <citation type="journal article" date="2016" name="Front. Microbiol.">
        <title>Genome and transcriptome sequences reveal the specific parasitism of the nematophagous Purpureocillium lilacinum 36-1.</title>
        <authorList>
            <person name="Xie J."/>
            <person name="Li S."/>
            <person name="Mo C."/>
            <person name="Xiao X."/>
            <person name="Peng D."/>
            <person name="Wang G."/>
            <person name="Xiao Y."/>
        </authorList>
    </citation>
    <scope>NUCLEOTIDE SEQUENCE [LARGE SCALE GENOMIC DNA]</scope>
    <source>
        <strain evidence="3 4">36-1</strain>
    </source>
</reference>
<feature type="region of interest" description="Disordered" evidence="2">
    <location>
        <begin position="465"/>
        <end position="498"/>
    </location>
</feature>
<name>A0A2U3E3Y7_PURLI</name>
<feature type="compositionally biased region" description="Basic and acidic residues" evidence="2">
    <location>
        <begin position="274"/>
        <end position="285"/>
    </location>
</feature>
<feature type="compositionally biased region" description="Acidic residues" evidence="2">
    <location>
        <begin position="1993"/>
        <end position="2009"/>
    </location>
</feature>
<feature type="region of interest" description="Disordered" evidence="2">
    <location>
        <begin position="204"/>
        <end position="254"/>
    </location>
</feature>
<feature type="compositionally biased region" description="Acidic residues" evidence="2">
    <location>
        <begin position="1810"/>
        <end position="1822"/>
    </location>
</feature>
<feature type="region of interest" description="Disordered" evidence="2">
    <location>
        <begin position="957"/>
        <end position="988"/>
    </location>
</feature>
<dbReference type="EMBL" id="LCWV01000013">
    <property type="protein sequence ID" value="PWI69184.1"/>
    <property type="molecule type" value="Genomic_DNA"/>
</dbReference>
<feature type="region of interest" description="Disordered" evidence="2">
    <location>
        <begin position="1510"/>
        <end position="1543"/>
    </location>
</feature>
<feature type="compositionally biased region" description="Polar residues" evidence="2">
    <location>
        <begin position="1510"/>
        <end position="1522"/>
    </location>
</feature>
<feature type="region of interest" description="Disordered" evidence="2">
    <location>
        <begin position="2155"/>
        <end position="2206"/>
    </location>
</feature>
<evidence type="ECO:0000313" key="4">
    <source>
        <dbReference type="Proteomes" id="UP000245956"/>
    </source>
</evidence>
<feature type="compositionally biased region" description="Low complexity" evidence="2">
    <location>
        <begin position="659"/>
        <end position="669"/>
    </location>
</feature>
<organism evidence="3 4">
    <name type="scientific">Purpureocillium lilacinum</name>
    <name type="common">Paecilomyces lilacinus</name>
    <dbReference type="NCBI Taxonomy" id="33203"/>
    <lineage>
        <taxon>Eukaryota</taxon>
        <taxon>Fungi</taxon>
        <taxon>Dikarya</taxon>
        <taxon>Ascomycota</taxon>
        <taxon>Pezizomycotina</taxon>
        <taxon>Sordariomycetes</taxon>
        <taxon>Hypocreomycetidae</taxon>
        <taxon>Hypocreales</taxon>
        <taxon>Ophiocordycipitaceae</taxon>
        <taxon>Purpureocillium</taxon>
    </lineage>
</organism>
<gene>
    <name evidence="3" type="ORF">PCL_01569</name>
</gene>
<evidence type="ECO:0000256" key="1">
    <source>
        <dbReference type="SAM" id="Coils"/>
    </source>
</evidence>
<dbReference type="Proteomes" id="UP000245956">
    <property type="component" value="Unassembled WGS sequence"/>
</dbReference>
<feature type="compositionally biased region" description="Polar residues" evidence="2">
    <location>
        <begin position="206"/>
        <end position="219"/>
    </location>
</feature>
<feature type="compositionally biased region" description="Basic and acidic residues" evidence="2">
    <location>
        <begin position="2253"/>
        <end position="2264"/>
    </location>
</feature>
<feature type="region of interest" description="Disordered" evidence="2">
    <location>
        <begin position="1801"/>
        <end position="1836"/>
    </location>
</feature>
<proteinExistence type="predicted"/>
<feature type="compositionally biased region" description="Low complexity" evidence="2">
    <location>
        <begin position="1128"/>
        <end position="1137"/>
    </location>
</feature>
<feature type="compositionally biased region" description="Basic and acidic residues" evidence="2">
    <location>
        <begin position="2580"/>
        <end position="2591"/>
    </location>
</feature>
<feature type="region of interest" description="Disordered" evidence="2">
    <location>
        <begin position="2290"/>
        <end position="2312"/>
    </location>
</feature>
<feature type="compositionally biased region" description="Polar residues" evidence="2">
    <location>
        <begin position="1233"/>
        <end position="1243"/>
    </location>
</feature>
<feature type="region of interest" description="Disordered" evidence="2">
    <location>
        <begin position="1611"/>
        <end position="1644"/>
    </location>
</feature>
<protein>
    <submittedName>
        <fullName evidence="3">Uncharacterized protein</fullName>
    </submittedName>
</protein>